<dbReference type="Gene3D" id="3.40.50.300">
    <property type="entry name" value="P-loop containing nucleotide triphosphate hydrolases"/>
    <property type="match status" value="1"/>
</dbReference>
<protein>
    <recommendedName>
        <fullName evidence="2">Deoxynucleoside kinase domain-containing protein</fullName>
    </recommendedName>
</protein>
<evidence type="ECO:0000313" key="4">
    <source>
        <dbReference type="Proteomes" id="UP000230069"/>
    </source>
</evidence>
<sequence length="535" mass="60482">MQKLLRSSSVVGSSSCSSTNPILCTFGAPTIISTKFHTNIKFPFQMPPTTTPTPTPNITSFYSKKKSITTPPRSLLSVSLTTSSINCSSCRCSFDVTVTNRVRAWAGFRENWSRSAWFNTKSDGGFQGILVEGSSGVKNLETESGEESDCEDNKDKEKPLRLHRRNRGSSSGNASSGSGLPGNPDLLTIPGVGPRNLRKLVDKGIGEVADLKQLYKDKFFGTSSQKMVEFLQSSVGIIHKNHAESITSYIEKTVDEELKEDNPNSDTKPSQKKRLTFCVEGNISVGKSTFLQRIANETLELRDLVEVVPEPISKWQDIGPDHFNILDAFYAEPQRYAYTFQNYVFVTRVMQEQESSGGVKPLRLMERSVFSDRMVFVRAVHEAKWMNEMEISIYDSWFDPVVSNLPGLIPDGFIYLRASPDTCHKRMMLRKREEEGGVTLNYLRDLHEKHESWLFPFESGNHGVLSVNQLPLKMDNPLHPEIRDRVFYLEGDHLHSSIKKVFFFYHSCTYHSRLNLICLLLWPGSCFGFGLRTQH</sequence>
<dbReference type="Pfam" id="PF01712">
    <property type="entry name" value="dNK"/>
    <property type="match status" value="1"/>
</dbReference>
<reference evidence="3 4" key="1">
    <citation type="submission" date="2017-09" db="EMBL/GenBank/DDBJ databases">
        <title>WGS assembly of Aquilegia coerulea Goldsmith.</title>
        <authorList>
            <person name="Hodges S."/>
            <person name="Kramer E."/>
            <person name="Nordborg M."/>
            <person name="Tomkins J."/>
            <person name="Borevitz J."/>
            <person name="Derieg N."/>
            <person name="Yan J."/>
            <person name="Mihaltcheva S."/>
            <person name="Hayes R.D."/>
            <person name="Rokhsar D."/>
        </authorList>
    </citation>
    <scope>NUCLEOTIDE SEQUENCE [LARGE SCALE GENOMIC DNA]</scope>
    <source>
        <strain evidence="4">cv. Goldsmith</strain>
    </source>
</reference>
<dbReference type="AlphaFoldDB" id="A0A2G5C812"/>
<proteinExistence type="predicted"/>
<dbReference type="InParanoid" id="A0A2G5C812"/>
<organism evidence="3 4">
    <name type="scientific">Aquilegia coerulea</name>
    <name type="common">Rocky mountain columbine</name>
    <dbReference type="NCBI Taxonomy" id="218851"/>
    <lineage>
        <taxon>Eukaryota</taxon>
        <taxon>Viridiplantae</taxon>
        <taxon>Streptophyta</taxon>
        <taxon>Embryophyta</taxon>
        <taxon>Tracheophyta</taxon>
        <taxon>Spermatophyta</taxon>
        <taxon>Magnoliopsida</taxon>
        <taxon>Ranunculales</taxon>
        <taxon>Ranunculaceae</taxon>
        <taxon>Thalictroideae</taxon>
        <taxon>Aquilegia</taxon>
    </lineage>
</organism>
<dbReference type="STRING" id="218851.A0A2G5C812"/>
<accession>A0A2G5C812</accession>
<dbReference type="InterPro" id="IPR050566">
    <property type="entry name" value="Deoxyribonucleoside_kinase"/>
</dbReference>
<dbReference type="GO" id="GO:0019136">
    <property type="term" value="F:deoxynucleoside kinase activity"/>
    <property type="evidence" value="ECO:0007669"/>
    <property type="project" value="TreeGrafter"/>
</dbReference>
<dbReference type="EMBL" id="KZ305095">
    <property type="protein sequence ID" value="PIA27433.1"/>
    <property type="molecule type" value="Genomic_DNA"/>
</dbReference>
<dbReference type="CDD" id="cd01673">
    <property type="entry name" value="dNK"/>
    <property type="match status" value="1"/>
</dbReference>
<feature type="compositionally biased region" description="Low complexity" evidence="1">
    <location>
        <begin position="168"/>
        <end position="183"/>
    </location>
</feature>
<evidence type="ECO:0000259" key="2">
    <source>
        <dbReference type="Pfam" id="PF01712"/>
    </source>
</evidence>
<dbReference type="PANTHER" id="PTHR10513:SF35">
    <property type="entry name" value="DEOXYADENOSINE KINASE"/>
    <property type="match status" value="1"/>
</dbReference>
<feature type="compositionally biased region" description="Basic and acidic residues" evidence="1">
    <location>
        <begin position="151"/>
        <end position="160"/>
    </location>
</feature>
<feature type="region of interest" description="Disordered" evidence="1">
    <location>
        <begin position="137"/>
        <end position="189"/>
    </location>
</feature>
<dbReference type="SUPFAM" id="SSF52540">
    <property type="entry name" value="P-loop containing nucleoside triphosphate hydrolases"/>
    <property type="match status" value="1"/>
</dbReference>
<gene>
    <name evidence="3" type="ORF">AQUCO_07800048v1</name>
</gene>
<dbReference type="InterPro" id="IPR031314">
    <property type="entry name" value="DNK_dom"/>
</dbReference>
<dbReference type="Proteomes" id="UP000230069">
    <property type="component" value="Unassembled WGS sequence"/>
</dbReference>
<dbReference type="InterPro" id="IPR027417">
    <property type="entry name" value="P-loop_NTPase"/>
</dbReference>
<dbReference type="OrthoDB" id="567086at2759"/>
<name>A0A2G5C812_AQUCA</name>
<dbReference type="PANTHER" id="PTHR10513">
    <property type="entry name" value="DEOXYNUCLEOSIDE KINASE"/>
    <property type="match status" value="1"/>
</dbReference>
<dbReference type="GO" id="GO:0005737">
    <property type="term" value="C:cytoplasm"/>
    <property type="evidence" value="ECO:0007669"/>
    <property type="project" value="TreeGrafter"/>
</dbReference>
<evidence type="ECO:0000313" key="3">
    <source>
        <dbReference type="EMBL" id="PIA27433.1"/>
    </source>
</evidence>
<keyword evidence="4" id="KW-1185">Reference proteome</keyword>
<evidence type="ECO:0000256" key="1">
    <source>
        <dbReference type="SAM" id="MobiDB-lite"/>
    </source>
</evidence>
<feature type="domain" description="Deoxynucleoside kinase" evidence="2">
    <location>
        <begin position="277"/>
        <end position="466"/>
    </location>
</feature>